<dbReference type="EMBL" id="LT607412">
    <property type="protein sequence ID" value="SCE67041.1"/>
    <property type="molecule type" value="Genomic_DNA"/>
</dbReference>
<dbReference type="Pfam" id="PF26607">
    <property type="entry name" value="DUF8189"/>
    <property type="match status" value="1"/>
</dbReference>
<dbReference type="Proteomes" id="UP000198243">
    <property type="component" value="Chromosome I"/>
</dbReference>
<keyword evidence="3" id="KW-1185">Reference proteome</keyword>
<accession>A0A1C4U5U2</accession>
<evidence type="ECO:0000259" key="1">
    <source>
        <dbReference type="Pfam" id="PF26607"/>
    </source>
</evidence>
<gene>
    <name evidence="2" type="ORF">GA0070607_0190</name>
</gene>
<dbReference type="RefSeq" id="WP_157743052.1">
    <property type="nucleotide sequence ID" value="NZ_LT607412.1"/>
</dbReference>
<protein>
    <recommendedName>
        <fullName evidence="1">PLL-like beta propeller domain-containing protein</fullName>
    </recommendedName>
</protein>
<name>A0A1C4U5U2_9ACTN</name>
<organism evidence="2 3">
    <name type="scientific">Micromonospora coriariae</name>
    <dbReference type="NCBI Taxonomy" id="285665"/>
    <lineage>
        <taxon>Bacteria</taxon>
        <taxon>Bacillati</taxon>
        <taxon>Actinomycetota</taxon>
        <taxon>Actinomycetes</taxon>
        <taxon>Micromonosporales</taxon>
        <taxon>Micromonosporaceae</taxon>
        <taxon>Micromonospora</taxon>
    </lineage>
</organism>
<dbReference type="InterPro" id="IPR058502">
    <property type="entry name" value="PLL-like_beta-prop"/>
</dbReference>
<reference evidence="3" key="1">
    <citation type="submission" date="2016-06" db="EMBL/GenBank/DDBJ databases">
        <authorList>
            <person name="Varghese N."/>
            <person name="Submissions Spin"/>
        </authorList>
    </citation>
    <scope>NUCLEOTIDE SEQUENCE [LARGE SCALE GENOMIC DNA]</scope>
    <source>
        <strain evidence="3">DSM 44875</strain>
    </source>
</reference>
<dbReference type="Gene3D" id="2.120.10.70">
    <property type="entry name" value="Fucose-specific lectin"/>
    <property type="match status" value="1"/>
</dbReference>
<proteinExistence type="predicted"/>
<sequence length="267" mass="29248">MTVFVVTTQGGLFKASYVESGRWSDWSDMRPLGRVTDVTAAVTATDRVEVFYVDTGGDLWACTLGERWTQVPKDPGAGRIVAISANSARLGHREVYAVSGHGKVTHRWRVDGAAWCAGGGWTTARDVALSAPRDGIMECWAVGLDGQVRNRWYPYGEGGWSDWDDVFGRLPDGSAVAADVVNAWDGHQELFVVRADGGVRHRDHWQGKDYPAWRDLAAPVPMRDVAAGVTSIGHIEVIAVSADGDLWQKSYSDATNWGEWRTIELGK</sequence>
<evidence type="ECO:0000313" key="3">
    <source>
        <dbReference type="Proteomes" id="UP000198243"/>
    </source>
</evidence>
<feature type="domain" description="PLL-like beta propeller" evidence="1">
    <location>
        <begin position="80"/>
        <end position="263"/>
    </location>
</feature>
<dbReference type="OrthoDB" id="9815928at2"/>
<dbReference type="SUPFAM" id="SSF89372">
    <property type="entry name" value="Fucose-specific lectin"/>
    <property type="match status" value="1"/>
</dbReference>
<evidence type="ECO:0000313" key="2">
    <source>
        <dbReference type="EMBL" id="SCE67041.1"/>
    </source>
</evidence>
<dbReference type="AlphaFoldDB" id="A0A1C4U5U2"/>